<evidence type="ECO:0000313" key="2">
    <source>
        <dbReference type="EMBL" id="CAL1529636.1"/>
    </source>
</evidence>
<organism evidence="2 3">
    <name type="scientific">Lymnaea stagnalis</name>
    <name type="common">Great pond snail</name>
    <name type="synonym">Helix stagnalis</name>
    <dbReference type="NCBI Taxonomy" id="6523"/>
    <lineage>
        <taxon>Eukaryota</taxon>
        <taxon>Metazoa</taxon>
        <taxon>Spiralia</taxon>
        <taxon>Lophotrochozoa</taxon>
        <taxon>Mollusca</taxon>
        <taxon>Gastropoda</taxon>
        <taxon>Heterobranchia</taxon>
        <taxon>Euthyneura</taxon>
        <taxon>Panpulmonata</taxon>
        <taxon>Hygrophila</taxon>
        <taxon>Lymnaeoidea</taxon>
        <taxon>Lymnaeidae</taxon>
        <taxon>Lymnaea</taxon>
    </lineage>
</organism>
<feature type="region of interest" description="Disordered" evidence="1">
    <location>
        <begin position="1"/>
        <end position="33"/>
    </location>
</feature>
<protein>
    <submittedName>
        <fullName evidence="2">Uncharacterized protein</fullName>
    </submittedName>
</protein>
<gene>
    <name evidence="2" type="ORF">GSLYS_00003791001</name>
</gene>
<feature type="non-terminal residue" evidence="2">
    <location>
        <position position="1"/>
    </location>
</feature>
<reference evidence="2 3" key="1">
    <citation type="submission" date="2024-04" db="EMBL/GenBank/DDBJ databases">
        <authorList>
            <consortium name="Genoscope - CEA"/>
            <person name="William W."/>
        </authorList>
    </citation>
    <scope>NUCLEOTIDE SEQUENCE [LARGE SCALE GENOMIC DNA]</scope>
</reference>
<evidence type="ECO:0000313" key="3">
    <source>
        <dbReference type="Proteomes" id="UP001497497"/>
    </source>
</evidence>
<comment type="caution">
    <text evidence="2">The sequence shown here is derived from an EMBL/GenBank/DDBJ whole genome shotgun (WGS) entry which is preliminary data.</text>
</comment>
<sequence>PTQPVVSQPYHPSLTSSSQSGKTAKNDKLQPDSQNSTLLSQLALIFQHPSNLLPGKETILTIEGATNPPTLQTPHSREIHLSMQGGVQTLMIVNDQCPEILGSTEDSNLTCVKNLISEDSPLNQLMPSDFMNCFQVTGGFGNIRADTAEVAHIQNHPTVTAAT</sequence>
<dbReference type="EMBL" id="CAXITT010000052">
    <property type="protein sequence ID" value="CAL1529636.1"/>
    <property type="molecule type" value="Genomic_DNA"/>
</dbReference>
<feature type="compositionally biased region" description="Polar residues" evidence="1">
    <location>
        <begin position="13"/>
        <end position="23"/>
    </location>
</feature>
<dbReference type="Proteomes" id="UP001497497">
    <property type="component" value="Unassembled WGS sequence"/>
</dbReference>
<evidence type="ECO:0000256" key="1">
    <source>
        <dbReference type="SAM" id="MobiDB-lite"/>
    </source>
</evidence>
<accession>A0AAV2H7F8</accession>
<name>A0AAV2H7F8_LYMST</name>
<proteinExistence type="predicted"/>
<dbReference type="AlphaFoldDB" id="A0AAV2H7F8"/>
<feature type="non-terminal residue" evidence="2">
    <location>
        <position position="163"/>
    </location>
</feature>
<keyword evidence="3" id="KW-1185">Reference proteome</keyword>